<accession>A0ABS7WKW5</accession>
<protein>
    <recommendedName>
        <fullName evidence="3">Anti-sigma factor NepR domain-containing protein</fullName>
    </recommendedName>
</protein>
<organism evidence="1 2">
    <name type="scientific">Pacificimonas aurantium</name>
    <dbReference type="NCBI Taxonomy" id="1250540"/>
    <lineage>
        <taxon>Bacteria</taxon>
        <taxon>Pseudomonadati</taxon>
        <taxon>Pseudomonadota</taxon>
        <taxon>Alphaproteobacteria</taxon>
        <taxon>Sphingomonadales</taxon>
        <taxon>Sphingosinicellaceae</taxon>
        <taxon>Pacificimonas</taxon>
    </lineage>
</organism>
<comment type="caution">
    <text evidence="1">The sequence shown here is derived from an EMBL/GenBank/DDBJ whole genome shotgun (WGS) entry which is preliminary data.</text>
</comment>
<sequence>MAEEDRSLAERNRRFGASLRKLYRETLDEELSPGLKETLDRLEPKE</sequence>
<reference evidence="1 2" key="1">
    <citation type="submission" date="2021-04" db="EMBL/GenBank/DDBJ databases">
        <authorList>
            <person name="Pira H."/>
            <person name="Risdian C."/>
            <person name="Wink J."/>
        </authorList>
    </citation>
    <scope>NUCLEOTIDE SEQUENCE [LARGE SCALE GENOMIC DNA]</scope>
    <source>
        <strain evidence="1 2">DSM 107782</strain>
    </source>
</reference>
<evidence type="ECO:0000313" key="1">
    <source>
        <dbReference type="EMBL" id="MBZ6378317.1"/>
    </source>
</evidence>
<dbReference type="Proteomes" id="UP000824621">
    <property type="component" value="Unassembled WGS sequence"/>
</dbReference>
<name>A0ABS7WKW5_9SPHN</name>
<evidence type="ECO:0000313" key="2">
    <source>
        <dbReference type="Proteomes" id="UP000824621"/>
    </source>
</evidence>
<proteinExistence type="predicted"/>
<gene>
    <name evidence="1" type="ORF">KCN53_06670</name>
</gene>
<dbReference type="EMBL" id="JAGSGB010000001">
    <property type="protein sequence ID" value="MBZ6378317.1"/>
    <property type="molecule type" value="Genomic_DNA"/>
</dbReference>
<keyword evidence="2" id="KW-1185">Reference proteome</keyword>
<dbReference type="RefSeq" id="WP_172406124.1">
    <property type="nucleotide sequence ID" value="NZ_JAGSGB010000001.1"/>
</dbReference>
<evidence type="ECO:0008006" key="3">
    <source>
        <dbReference type="Google" id="ProtNLM"/>
    </source>
</evidence>